<name>A0A0A9YL55_LYGHE</name>
<gene>
    <name evidence="1" type="primary">epi-1</name>
    <name evidence="1" type="ORF">CM83_49999</name>
</gene>
<feature type="non-terminal residue" evidence="1">
    <location>
        <position position="1"/>
    </location>
</feature>
<protein>
    <submittedName>
        <fullName evidence="1">Laminin-like protein epi-1</fullName>
    </submittedName>
</protein>
<sequence length="327" mass="37845">EPLMRMNMKAAELEKTLQQSKDNYLWAEELQSTVDKDFRSKEKQLIQKLKKLLKNKNPDEMLGLVIEAKNSTDIIHYGVKTMTGEIYDVINRLKTYAEGDSENISIDTMLLEARMVLGRIRDTDLETKAMESDRLLRTCQNSLNELSYLGDRREIEILHQRTDKLSSKINELNNIAYNTQNDYFKIEELINMNQNFTRVLKARNFDINIFSDEINKMANETFYLNEMTKVNLLEAEDSAMAIISLYDSVNIGSRAIEDKSRELTLMKDNMTNAVVEALLHADKLMEVTVVYRNWFKSDNNSLAMRATNAYQDIIDSLKEAEYAVNNG</sequence>
<reference evidence="1" key="1">
    <citation type="journal article" date="2014" name="PLoS ONE">
        <title>Transcriptome-Based Identification of ABC Transporters in the Western Tarnished Plant Bug Lygus hesperus.</title>
        <authorList>
            <person name="Hull J.J."/>
            <person name="Chaney K."/>
            <person name="Geib S.M."/>
            <person name="Fabrick J.A."/>
            <person name="Brent C.S."/>
            <person name="Walsh D."/>
            <person name="Lavine L.C."/>
        </authorList>
    </citation>
    <scope>NUCLEOTIDE SEQUENCE</scope>
</reference>
<organism evidence="1">
    <name type="scientific">Lygus hesperus</name>
    <name type="common">Western plant bug</name>
    <dbReference type="NCBI Taxonomy" id="30085"/>
    <lineage>
        <taxon>Eukaryota</taxon>
        <taxon>Metazoa</taxon>
        <taxon>Ecdysozoa</taxon>
        <taxon>Arthropoda</taxon>
        <taxon>Hexapoda</taxon>
        <taxon>Insecta</taxon>
        <taxon>Pterygota</taxon>
        <taxon>Neoptera</taxon>
        <taxon>Paraneoptera</taxon>
        <taxon>Hemiptera</taxon>
        <taxon>Heteroptera</taxon>
        <taxon>Panheteroptera</taxon>
        <taxon>Cimicomorpha</taxon>
        <taxon>Miridae</taxon>
        <taxon>Mirini</taxon>
        <taxon>Lygus</taxon>
    </lineage>
</organism>
<dbReference type="AlphaFoldDB" id="A0A0A9YL55"/>
<proteinExistence type="predicted"/>
<dbReference type="EMBL" id="GBHO01011253">
    <property type="protein sequence ID" value="JAG32351.1"/>
    <property type="molecule type" value="Transcribed_RNA"/>
</dbReference>
<accession>A0A0A9YL55</accession>
<reference evidence="1" key="2">
    <citation type="submission" date="2014-07" db="EMBL/GenBank/DDBJ databases">
        <authorList>
            <person name="Hull J."/>
        </authorList>
    </citation>
    <scope>NUCLEOTIDE SEQUENCE</scope>
</reference>
<evidence type="ECO:0000313" key="1">
    <source>
        <dbReference type="EMBL" id="JAG32351.1"/>
    </source>
</evidence>